<dbReference type="EMBL" id="JAUEPN010000006">
    <property type="protein sequence ID" value="KAK3293181.1"/>
    <property type="molecule type" value="Genomic_DNA"/>
</dbReference>
<dbReference type="RefSeq" id="XP_062656695.1">
    <property type="nucleotide sequence ID" value="XM_062799362.1"/>
</dbReference>
<comment type="caution">
    <text evidence="2">The sequence shown here is derived from an EMBL/GenBank/DDBJ whole genome shotgun (WGS) entry which is preliminary data.</text>
</comment>
<feature type="region of interest" description="Disordered" evidence="1">
    <location>
        <begin position="178"/>
        <end position="220"/>
    </location>
</feature>
<gene>
    <name evidence="2" type="ORF">B0H64DRAFT_207418</name>
</gene>
<reference evidence="2" key="1">
    <citation type="journal article" date="2023" name="Mol. Phylogenet. Evol.">
        <title>Genome-scale phylogeny and comparative genomics of the fungal order Sordariales.</title>
        <authorList>
            <person name="Hensen N."/>
            <person name="Bonometti L."/>
            <person name="Westerberg I."/>
            <person name="Brannstrom I.O."/>
            <person name="Guillou S."/>
            <person name="Cros-Aarteil S."/>
            <person name="Calhoun S."/>
            <person name="Haridas S."/>
            <person name="Kuo A."/>
            <person name="Mondo S."/>
            <person name="Pangilinan J."/>
            <person name="Riley R."/>
            <person name="LaButti K."/>
            <person name="Andreopoulos B."/>
            <person name="Lipzen A."/>
            <person name="Chen C."/>
            <person name="Yan M."/>
            <person name="Daum C."/>
            <person name="Ng V."/>
            <person name="Clum A."/>
            <person name="Steindorff A."/>
            <person name="Ohm R.A."/>
            <person name="Martin F."/>
            <person name="Silar P."/>
            <person name="Natvig D.O."/>
            <person name="Lalanne C."/>
            <person name="Gautier V."/>
            <person name="Ament-Velasquez S.L."/>
            <person name="Kruys A."/>
            <person name="Hutchinson M.I."/>
            <person name="Powell A.J."/>
            <person name="Barry K."/>
            <person name="Miller A.N."/>
            <person name="Grigoriev I.V."/>
            <person name="Debuchy R."/>
            <person name="Gladieux P."/>
            <person name="Hiltunen Thoren M."/>
            <person name="Johannesson H."/>
        </authorList>
    </citation>
    <scope>NUCLEOTIDE SEQUENCE</scope>
    <source>
        <strain evidence="2">CBS 168.71</strain>
    </source>
</reference>
<accession>A0AAE0HCN4</accession>
<name>A0AAE0HCN4_9PEZI</name>
<dbReference type="Proteomes" id="UP001278766">
    <property type="component" value="Unassembled WGS sequence"/>
</dbReference>
<evidence type="ECO:0000256" key="1">
    <source>
        <dbReference type="SAM" id="MobiDB-lite"/>
    </source>
</evidence>
<protein>
    <submittedName>
        <fullName evidence="2">Uncharacterized protein</fullName>
    </submittedName>
</protein>
<evidence type="ECO:0000313" key="3">
    <source>
        <dbReference type="Proteomes" id="UP001278766"/>
    </source>
</evidence>
<proteinExistence type="predicted"/>
<organism evidence="2 3">
    <name type="scientific">Chaetomium fimeti</name>
    <dbReference type="NCBI Taxonomy" id="1854472"/>
    <lineage>
        <taxon>Eukaryota</taxon>
        <taxon>Fungi</taxon>
        <taxon>Dikarya</taxon>
        <taxon>Ascomycota</taxon>
        <taxon>Pezizomycotina</taxon>
        <taxon>Sordariomycetes</taxon>
        <taxon>Sordariomycetidae</taxon>
        <taxon>Sordariales</taxon>
        <taxon>Chaetomiaceae</taxon>
        <taxon>Chaetomium</taxon>
    </lineage>
</organism>
<keyword evidence="3" id="KW-1185">Reference proteome</keyword>
<feature type="compositionally biased region" description="Low complexity" evidence="1">
    <location>
        <begin position="186"/>
        <end position="198"/>
    </location>
</feature>
<feature type="compositionally biased region" description="Gly residues" evidence="1">
    <location>
        <begin position="210"/>
        <end position="220"/>
    </location>
</feature>
<evidence type="ECO:0000313" key="2">
    <source>
        <dbReference type="EMBL" id="KAK3293181.1"/>
    </source>
</evidence>
<reference evidence="2" key="2">
    <citation type="submission" date="2023-06" db="EMBL/GenBank/DDBJ databases">
        <authorList>
            <consortium name="Lawrence Berkeley National Laboratory"/>
            <person name="Haridas S."/>
            <person name="Hensen N."/>
            <person name="Bonometti L."/>
            <person name="Westerberg I."/>
            <person name="Brannstrom I.O."/>
            <person name="Guillou S."/>
            <person name="Cros-Aarteil S."/>
            <person name="Calhoun S."/>
            <person name="Kuo A."/>
            <person name="Mondo S."/>
            <person name="Pangilinan J."/>
            <person name="Riley R."/>
            <person name="Labutti K."/>
            <person name="Andreopoulos B."/>
            <person name="Lipzen A."/>
            <person name="Chen C."/>
            <person name="Yanf M."/>
            <person name="Daum C."/>
            <person name="Ng V."/>
            <person name="Clum A."/>
            <person name="Steindorff A."/>
            <person name="Ohm R."/>
            <person name="Martin F."/>
            <person name="Silar P."/>
            <person name="Natvig D."/>
            <person name="Lalanne C."/>
            <person name="Gautier V."/>
            <person name="Ament-Velasquez S.L."/>
            <person name="Kruys A."/>
            <person name="Hutchinson M.I."/>
            <person name="Powell A.J."/>
            <person name="Barry K."/>
            <person name="Miller A.N."/>
            <person name="Grigoriev I.V."/>
            <person name="Debuchy R."/>
            <person name="Gladieux P."/>
            <person name="Thoren M.H."/>
            <person name="Johannesson H."/>
        </authorList>
    </citation>
    <scope>NUCLEOTIDE SEQUENCE</scope>
    <source>
        <strain evidence="2">CBS 168.71</strain>
    </source>
</reference>
<sequence>MFPSLDVDISDGGGWVHSKGFPVCQFASLPSLLGHKTEGPRPDRAAASVPLHPCNHPMIDGTRGWQIGTVKMLGGGPRQGIPIMSSLVRLTRLVAARAAAESSFFAYRANNPEPCFMRGWCLKRLISSPTAGSMLIFHLHARPQSTASLSSHPPQYTTTIRSRLAHWPDSATLFTRSAVPDAQHGSFPRPSRRPSLSSIKPCMPIRSHGGRGGVAEGRQW</sequence>
<dbReference type="GeneID" id="87836310"/>
<dbReference type="AlphaFoldDB" id="A0AAE0HCN4"/>